<dbReference type="EMBL" id="CM047747">
    <property type="protein sequence ID" value="KAJ0017269.1"/>
    <property type="molecule type" value="Genomic_DNA"/>
</dbReference>
<name>A0ACC0XFX0_9ROSI</name>
<reference evidence="2" key="1">
    <citation type="journal article" date="2023" name="G3 (Bethesda)">
        <title>Genome assembly and association tests identify interacting loci associated with vigor, precocity, and sex in interspecific pistachio rootstocks.</title>
        <authorList>
            <person name="Palmer W."/>
            <person name="Jacygrad E."/>
            <person name="Sagayaradj S."/>
            <person name="Cavanaugh K."/>
            <person name="Han R."/>
            <person name="Bertier L."/>
            <person name="Beede B."/>
            <person name="Kafkas S."/>
            <person name="Golino D."/>
            <person name="Preece J."/>
            <person name="Michelmore R."/>
        </authorList>
    </citation>
    <scope>NUCLEOTIDE SEQUENCE [LARGE SCALE GENOMIC DNA]</scope>
</reference>
<proteinExistence type="predicted"/>
<gene>
    <name evidence="1" type="ORF">Pint_12251</name>
</gene>
<keyword evidence="2" id="KW-1185">Reference proteome</keyword>
<comment type="caution">
    <text evidence="1">The sequence shown here is derived from an EMBL/GenBank/DDBJ whole genome shotgun (WGS) entry which is preliminary data.</text>
</comment>
<organism evidence="1 2">
    <name type="scientific">Pistacia integerrima</name>
    <dbReference type="NCBI Taxonomy" id="434235"/>
    <lineage>
        <taxon>Eukaryota</taxon>
        <taxon>Viridiplantae</taxon>
        <taxon>Streptophyta</taxon>
        <taxon>Embryophyta</taxon>
        <taxon>Tracheophyta</taxon>
        <taxon>Spermatophyta</taxon>
        <taxon>Magnoliopsida</taxon>
        <taxon>eudicotyledons</taxon>
        <taxon>Gunneridae</taxon>
        <taxon>Pentapetalae</taxon>
        <taxon>rosids</taxon>
        <taxon>malvids</taxon>
        <taxon>Sapindales</taxon>
        <taxon>Anacardiaceae</taxon>
        <taxon>Pistacia</taxon>
    </lineage>
</organism>
<evidence type="ECO:0000313" key="2">
    <source>
        <dbReference type="Proteomes" id="UP001163603"/>
    </source>
</evidence>
<evidence type="ECO:0000313" key="1">
    <source>
        <dbReference type="EMBL" id="KAJ0017269.1"/>
    </source>
</evidence>
<dbReference type="Proteomes" id="UP001163603">
    <property type="component" value="Chromosome 12"/>
</dbReference>
<sequence>MAQVSVPNNLRCSPKPPVSTDLSLIEEGKASPSEASTITVTTVSPTNAHKIIAELVGTFVIMFVGCASWMIDQRYHITLVGVAVAWGLVLMVMIYTLGHVSGAHFNPAVTFAFAASAKFPWRQVPVYVASQLAGSTLAVLTLAMLFRDQINIGVTVTRYLRPTTHCEAFAWEFILSFILMLTICGVAADSRAINELSGVTVGATMLFDVLIAGSITGASMNPARSIGPALVSGQLHSLWLYILAPTLGTTTASSIYCLVWLPLPEKIDDRNIKE</sequence>
<protein>
    <submittedName>
        <fullName evidence="1">Uncharacterized protein</fullName>
    </submittedName>
</protein>
<accession>A0ACC0XFX0</accession>